<dbReference type="SUPFAM" id="SSF161098">
    <property type="entry name" value="MetI-like"/>
    <property type="match status" value="1"/>
</dbReference>
<comment type="similarity">
    <text evidence="7">Belongs to the binding-protein-dependent transport system permease family.</text>
</comment>
<evidence type="ECO:0000256" key="1">
    <source>
        <dbReference type="ARBA" id="ARBA00004651"/>
    </source>
</evidence>
<dbReference type="Gene3D" id="1.10.3720.10">
    <property type="entry name" value="MetI-like"/>
    <property type="match status" value="1"/>
</dbReference>
<accession>A0ABX1AQS8</accession>
<evidence type="ECO:0000259" key="8">
    <source>
        <dbReference type="PROSITE" id="PS50928"/>
    </source>
</evidence>
<evidence type="ECO:0000256" key="5">
    <source>
        <dbReference type="ARBA" id="ARBA00022989"/>
    </source>
</evidence>
<gene>
    <name evidence="9" type="ORF">HCJ92_17025</name>
</gene>
<dbReference type="InterPro" id="IPR000515">
    <property type="entry name" value="MetI-like"/>
</dbReference>
<dbReference type="PANTHER" id="PTHR43163:SF7">
    <property type="entry name" value="DIPEPTIDE-TRANSPORT INTEGRAL MEMBRANE PROTEIN ABC TRANSPORTER DPPB-RELATED"/>
    <property type="match status" value="1"/>
</dbReference>
<evidence type="ECO:0000313" key="9">
    <source>
        <dbReference type="EMBL" id="NJP67956.1"/>
    </source>
</evidence>
<evidence type="ECO:0000256" key="7">
    <source>
        <dbReference type="RuleBase" id="RU363032"/>
    </source>
</evidence>
<feature type="domain" description="ABC transmembrane type-1" evidence="8">
    <location>
        <begin position="106"/>
        <end position="324"/>
    </location>
</feature>
<evidence type="ECO:0000313" key="10">
    <source>
        <dbReference type="Proteomes" id="UP000746503"/>
    </source>
</evidence>
<sequence>MGRYIIRRLLQFIPTLAGALFLLHYLSSLAVQLNGNPARAMFGDRRPSEAMLAAVQKLYNLDDPCLEQVGNPCFGQFVNRVTSLAQGDLGTNFRGRPVTEIIVDSLPLSARLAVIALIVQILIGITAGVFAGLRNKGVIDYAVKISTVVIIAFPVFVLGKVIQTTVNVPVTNALREASWAPDWLGTVFSISYQANSPWLSLLVPGVVLGALGLATTARLTRTSLIENLHADYVRTATAKGMPRRRVIGVHALRNSLIPVVTDLGLSVGVLLSGAVVTEAIFNIPGVGFQLINAIRVGESPVIVSLVTFFVLIYLVVNLLVDLLYAVLDPRIRYE</sequence>
<evidence type="ECO:0000256" key="6">
    <source>
        <dbReference type="ARBA" id="ARBA00023136"/>
    </source>
</evidence>
<protein>
    <submittedName>
        <fullName evidence="9">ABC transporter permease</fullName>
    </submittedName>
</protein>
<name>A0ABX1AQS8_9ACTN</name>
<reference evidence="9 10" key="1">
    <citation type="submission" date="2020-03" db="EMBL/GenBank/DDBJ databases">
        <title>Draft genome of Streptomyces sp. ventii, isolated from the Axial Seamount in the Pacific Ocean, and resequencing of the two type strains Streptomyces lonarensis strain NCL 716 and Streptomyces bohaiensis strain 11A07.</title>
        <authorList>
            <person name="Loughran R.M."/>
            <person name="Pfannmuller K.M."/>
            <person name="Wasson B.J."/>
            <person name="Deadmond M.C."/>
            <person name="Paddock B.E."/>
            <person name="Koyack M.J."/>
            <person name="Gallegos D.A."/>
            <person name="Mitchell E.A."/>
            <person name="Ushijima B."/>
            <person name="Saw J.H."/>
            <person name="Mcphail K.L."/>
            <person name="Videau P."/>
        </authorList>
    </citation>
    <scope>NUCLEOTIDE SEQUENCE [LARGE SCALE GENOMIC DNA]</scope>
    <source>
        <strain evidence="10">5675061</strain>
    </source>
</reference>
<feature type="transmembrane region" description="Helical" evidence="7">
    <location>
        <begin position="301"/>
        <end position="327"/>
    </location>
</feature>
<organism evidence="9 10">
    <name type="scientific">Streptomyces spiramenti</name>
    <dbReference type="NCBI Taxonomy" id="2720606"/>
    <lineage>
        <taxon>Bacteria</taxon>
        <taxon>Bacillati</taxon>
        <taxon>Actinomycetota</taxon>
        <taxon>Actinomycetes</taxon>
        <taxon>Kitasatosporales</taxon>
        <taxon>Streptomycetaceae</taxon>
        <taxon>Streptomyces</taxon>
    </lineage>
</organism>
<comment type="subcellular location">
    <subcellularLocation>
        <location evidence="1 7">Cell membrane</location>
        <topology evidence="1 7">Multi-pass membrane protein</topology>
    </subcellularLocation>
</comment>
<feature type="transmembrane region" description="Helical" evidence="7">
    <location>
        <begin position="112"/>
        <end position="133"/>
    </location>
</feature>
<proteinExistence type="inferred from homology"/>
<keyword evidence="2 7" id="KW-0813">Transport</keyword>
<dbReference type="Proteomes" id="UP000746503">
    <property type="component" value="Unassembled WGS sequence"/>
</dbReference>
<comment type="caution">
    <text evidence="9">The sequence shown here is derived from an EMBL/GenBank/DDBJ whole genome shotgun (WGS) entry which is preliminary data.</text>
</comment>
<dbReference type="Pfam" id="PF00528">
    <property type="entry name" value="BPD_transp_1"/>
    <property type="match status" value="1"/>
</dbReference>
<dbReference type="InterPro" id="IPR035906">
    <property type="entry name" value="MetI-like_sf"/>
</dbReference>
<feature type="transmembrane region" description="Helical" evidence="7">
    <location>
        <begin position="12"/>
        <end position="33"/>
    </location>
</feature>
<keyword evidence="10" id="KW-1185">Reference proteome</keyword>
<feature type="transmembrane region" description="Helical" evidence="7">
    <location>
        <begin position="198"/>
        <end position="217"/>
    </location>
</feature>
<evidence type="ECO:0000256" key="2">
    <source>
        <dbReference type="ARBA" id="ARBA00022448"/>
    </source>
</evidence>
<dbReference type="PROSITE" id="PS50928">
    <property type="entry name" value="ABC_TM1"/>
    <property type="match status" value="1"/>
</dbReference>
<dbReference type="CDD" id="cd06261">
    <property type="entry name" value="TM_PBP2"/>
    <property type="match status" value="1"/>
</dbReference>
<keyword evidence="4 7" id="KW-0812">Transmembrane</keyword>
<keyword evidence="6 7" id="KW-0472">Membrane</keyword>
<keyword evidence="5 7" id="KW-1133">Transmembrane helix</keyword>
<keyword evidence="3" id="KW-1003">Cell membrane</keyword>
<evidence type="ECO:0000256" key="4">
    <source>
        <dbReference type="ARBA" id="ARBA00022692"/>
    </source>
</evidence>
<feature type="transmembrane region" description="Helical" evidence="7">
    <location>
        <begin position="263"/>
        <end position="281"/>
    </location>
</feature>
<dbReference type="EMBL" id="JAAVJB010000154">
    <property type="protein sequence ID" value="NJP67956.1"/>
    <property type="molecule type" value="Genomic_DNA"/>
</dbReference>
<dbReference type="PANTHER" id="PTHR43163">
    <property type="entry name" value="DIPEPTIDE TRANSPORT SYSTEM PERMEASE PROTEIN DPPB-RELATED"/>
    <property type="match status" value="1"/>
</dbReference>
<evidence type="ECO:0000256" key="3">
    <source>
        <dbReference type="ARBA" id="ARBA00022475"/>
    </source>
</evidence>
<feature type="transmembrane region" description="Helical" evidence="7">
    <location>
        <begin position="145"/>
        <end position="162"/>
    </location>
</feature>
<dbReference type="RefSeq" id="WP_167934467.1">
    <property type="nucleotide sequence ID" value="NZ_JAAVJB010000154.1"/>
</dbReference>